<evidence type="ECO:0000256" key="1">
    <source>
        <dbReference type="SAM" id="SignalP"/>
    </source>
</evidence>
<comment type="caution">
    <text evidence="2">The sequence shown here is derived from an EMBL/GenBank/DDBJ whole genome shotgun (WGS) entry which is preliminary data.</text>
</comment>
<dbReference type="EMBL" id="LIYD01000005">
    <property type="protein sequence ID" value="KOS07598.1"/>
    <property type="molecule type" value="Genomic_DNA"/>
</dbReference>
<name>A0A0M8MKU4_9FLAO</name>
<dbReference type="RefSeq" id="WP_054409310.1">
    <property type="nucleotide sequence ID" value="NZ_FOYA01000002.1"/>
</dbReference>
<feature type="chain" id="PRO_5005818545" description="DUF2541 domain-containing protein" evidence="1">
    <location>
        <begin position="20"/>
        <end position="139"/>
    </location>
</feature>
<reference evidence="2 3" key="1">
    <citation type="submission" date="2015-08" db="EMBL/GenBank/DDBJ databases">
        <title>Whole genome sequence of Flavobacterium akiainvivens IK-1T, from decaying Wikstroemia oahuensis, an endemic Hawaiian shrub.</title>
        <authorList>
            <person name="Wan X."/>
            <person name="Hou S."/>
            <person name="Saito J."/>
            <person name="Donachie S."/>
        </authorList>
    </citation>
    <scope>NUCLEOTIDE SEQUENCE [LARGE SCALE GENOMIC DNA]</scope>
    <source>
        <strain evidence="2 3">IK-1</strain>
    </source>
</reference>
<organism evidence="2 3">
    <name type="scientific">Flavobacterium akiainvivens</name>
    <dbReference type="NCBI Taxonomy" id="1202724"/>
    <lineage>
        <taxon>Bacteria</taxon>
        <taxon>Pseudomonadati</taxon>
        <taxon>Bacteroidota</taxon>
        <taxon>Flavobacteriia</taxon>
        <taxon>Flavobacteriales</taxon>
        <taxon>Flavobacteriaceae</taxon>
        <taxon>Flavobacterium</taxon>
    </lineage>
</organism>
<keyword evidence="3" id="KW-1185">Reference proteome</keyword>
<evidence type="ECO:0000313" key="2">
    <source>
        <dbReference type="EMBL" id="KOS07598.1"/>
    </source>
</evidence>
<dbReference type="PATRIC" id="fig|1202724.3.peg.3597"/>
<dbReference type="Proteomes" id="UP000037755">
    <property type="component" value="Unassembled WGS sequence"/>
</dbReference>
<accession>A0A0M8MKU4</accession>
<evidence type="ECO:0000313" key="3">
    <source>
        <dbReference type="Proteomes" id="UP000037755"/>
    </source>
</evidence>
<gene>
    <name evidence="2" type="ORF">AM493_17300</name>
</gene>
<dbReference type="AlphaFoldDB" id="A0A0M8MKU4"/>
<sequence length="139" mass="15249">MKKLLVILIMVAAQATAWAQKPKVVTTDKPGWTKIAETTVDFKTESDELLVIGNNRFDSLKFSVEDAPISLVSLDIYFDKGAQQSVSVGKEIKSAGESEVIKLPGDTERKVTKVVFRYKTVGTSGNDKKATVKLWGLKS</sequence>
<dbReference type="STRING" id="1202724.AM493_17300"/>
<proteinExistence type="predicted"/>
<feature type="signal peptide" evidence="1">
    <location>
        <begin position="1"/>
        <end position="19"/>
    </location>
</feature>
<evidence type="ECO:0008006" key="4">
    <source>
        <dbReference type="Google" id="ProtNLM"/>
    </source>
</evidence>
<protein>
    <recommendedName>
        <fullName evidence="4">DUF2541 domain-containing protein</fullName>
    </recommendedName>
</protein>
<dbReference type="OrthoDB" id="674046at2"/>
<keyword evidence="1" id="KW-0732">Signal</keyword>